<proteinExistence type="predicted"/>
<comment type="caution">
    <text evidence="2">The sequence shown here is derived from an EMBL/GenBank/DDBJ whole genome shotgun (WGS) entry which is preliminary data.</text>
</comment>
<feature type="chain" id="PRO_5040367472" evidence="1">
    <location>
        <begin position="26"/>
        <end position="151"/>
    </location>
</feature>
<evidence type="ECO:0000256" key="1">
    <source>
        <dbReference type="SAM" id="SignalP"/>
    </source>
</evidence>
<protein>
    <submittedName>
        <fullName evidence="2">Exostoses (Multiple)-like 2</fullName>
    </submittedName>
</protein>
<evidence type="ECO:0000313" key="2">
    <source>
        <dbReference type="EMBL" id="CAB9519082.1"/>
    </source>
</evidence>
<keyword evidence="3" id="KW-1185">Reference proteome</keyword>
<dbReference type="EMBL" id="CAICTM010000985">
    <property type="protein sequence ID" value="CAB9519082.1"/>
    <property type="molecule type" value="Genomic_DNA"/>
</dbReference>
<dbReference type="AlphaFoldDB" id="A0A9N8ECT8"/>
<feature type="signal peptide" evidence="1">
    <location>
        <begin position="1"/>
        <end position="25"/>
    </location>
</feature>
<gene>
    <name evidence="2" type="ORF">SEMRO_987_G228220.1</name>
</gene>
<evidence type="ECO:0000313" key="3">
    <source>
        <dbReference type="Proteomes" id="UP001153069"/>
    </source>
</evidence>
<reference evidence="2" key="1">
    <citation type="submission" date="2020-06" db="EMBL/GenBank/DDBJ databases">
        <authorList>
            <consortium name="Plant Systems Biology data submission"/>
        </authorList>
    </citation>
    <scope>NUCLEOTIDE SEQUENCE</scope>
    <source>
        <strain evidence="2">D6</strain>
    </source>
</reference>
<dbReference type="Proteomes" id="UP001153069">
    <property type="component" value="Unassembled WGS sequence"/>
</dbReference>
<name>A0A9N8ECT8_9STRA</name>
<organism evidence="2 3">
    <name type="scientific">Seminavis robusta</name>
    <dbReference type="NCBI Taxonomy" id="568900"/>
    <lineage>
        <taxon>Eukaryota</taxon>
        <taxon>Sar</taxon>
        <taxon>Stramenopiles</taxon>
        <taxon>Ochrophyta</taxon>
        <taxon>Bacillariophyta</taxon>
        <taxon>Bacillariophyceae</taxon>
        <taxon>Bacillariophycidae</taxon>
        <taxon>Naviculales</taxon>
        <taxon>Naviculaceae</taxon>
        <taxon>Seminavis</taxon>
    </lineage>
</organism>
<accession>A0A9N8ECT8</accession>
<keyword evidence="1" id="KW-0732">Signal</keyword>
<sequence length="151" mass="16426">MMYSSKHLILPLLLVVTILSSGVSGRRLTGPCNIPLDPDTHDSEHRSCIQACLGKLHRVEQSFVCDISADWMHHVGGTNQWYPATPPKGTGVHEYVAYTGTPPCRQNGHCVGCGANFVSGKRLCSIFIDPEDCSVTCDETSTLMESGLTDF</sequence>